<keyword evidence="6 10" id="KW-0812">Transmembrane</keyword>
<evidence type="ECO:0000256" key="6">
    <source>
        <dbReference type="ARBA" id="ARBA00022692"/>
    </source>
</evidence>
<evidence type="ECO:0000256" key="8">
    <source>
        <dbReference type="ARBA" id="ARBA00023136"/>
    </source>
</evidence>
<dbReference type="AlphaFoldDB" id="A0AAV2YKE6"/>
<feature type="transmembrane region" description="Helical" evidence="10">
    <location>
        <begin position="621"/>
        <end position="645"/>
    </location>
</feature>
<feature type="region of interest" description="Disordered" evidence="9">
    <location>
        <begin position="1"/>
        <end position="58"/>
    </location>
</feature>
<feature type="transmembrane region" description="Helical" evidence="10">
    <location>
        <begin position="652"/>
        <end position="674"/>
    </location>
</feature>
<feature type="transmembrane region" description="Helical" evidence="10">
    <location>
        <begin position="68"/>
        <end position="86"/>
    </location>
</feature>
<keyword evidence="7 10" id="KW-1133">Transmembrane helix</keyword>
<dbReference type="Pfam" id="PF06237">
    <property type="entry name" value="SLC52_ribofla_tr"/>
    <property type="match status" value="3"/>
</dbReference>
<evidence type="ECO:0000256" key="7">
    <source>
        <dbReference type="ARBA" id="ARBA00022989"/>
    </source>
</evidence>
<evidence type="ECO:0000313" key="11">
    <source>
        <dbReference type="EMBL" id="DAZ95467.1"/>
    </source>
</evidence>
<feature type="transmembrane region" description="Helical" evidence="10">
    <location>
        <begin position="557"/>
        <end position="578"/>
    </location>
</feature>
<evidence type="ECO:0000256" key="2">
    <source>
        <dbReference type="ARBA" id="ARBA00004651"/>
    </source>
</evidence>
<dbReference type="EMBL" id="DAKRPA010000203">
    <property type="protein sequence ID" value="DAZ95467.1"/>
    <property type="molecule type" value="Genomic_DNA"/>
</dbReference>
<evidence type="ECO:0000256" key="4">
    <source>
        <dbReference type="ARBA" id="ARBA00022448"/>
    </source>
</evidence>
<evidence type="ECO:0000256" key="1">
    <source>
        <dbReference type="ARBA" id="ARBA00000215"/>
    </source>
</evidence>
<keyword evidence="8 10" id="KW-0472">Membrane</keyword>
<comment type="similarity">
    <text evidence="3">Belongs to the riboflavin transporter family.</text>
</comment>
<feature type="transmembrane region" description="Helical" evidence="10">
    <location>
        <begin position="520"/>
        <end position="537"/>
    </location>
</feature>
<reference evidence="11" key="1">
    <citation type="submission" date="2022-11" db="EMBL/GenBank/DDBJ databases">
        <authorList>
            <person name="Morgan W.R."/>
            <person name="Tartar A."/>
        </authorList>
    </citation>
    <scope>NUCLEOTIDE SEQUENCE</scope>
    <source>
        <strain evidence="11">ARSEF 373</strain>
    </source>
</reference>
<evidence type="ECO:0000313" key="12">
    <source>
        <dbReference type="Proteomes" id="UP001146120"/>
    </source>
</evidence>
<sequence length="931" mass="103721">MKKSDEDPLVRSAALSPRLTPVNKRSPTLLDPHHVHLGRQPNQVENDDDVAATTDTSPALPSDMYEPVHVPTYIAFMVFGLASWIMTNSESLPYIGALSTNCILFITLFSHAQRLLMMFTWDVTANVLGANHSVAMLFWTHMGGMVSATTSVVFYPYVATFPQEPYAEKMKFSVSTFYSICGLLVLSSFIAFMYLEYHPTARRIRKRHMDNDDDTAVEDSEKGASTAKSDEGASDEAKLIAKKVKANNIQVRRQSGTGLESFCETESLFSQPEDEAASTNDTSANLRRQVFSALWRELACLTLLAALGYGMLPSTSSFLFARYAPTNQPQLASQYQTYCSVTTLVVDPLARFVTSFVRVYSVYLFTWLLLLGGSFLLACSMISAPPFSGDDSPNGYLFPLLSSIAFAAVYAYTQTMLFLAIKREMDRVRNPQYSELAYQWSGMLIQIGAFAGTMAIFPLTVIYPELFQSHAFTSPPTKLGAMEHENSLHVELAPTSEHEKEDEHARKMQQLQTEQRRNRVATFLAFACFGLASWVMTNATYIELGVFLQVLPESYGIYAYSIFALQSANIYPLLYMLLNSRQQRMKQTTMIWILLVIGVLVSLLMSLLWDHTAVVFGAEHSVAMLLLTHLGGLVSATSSVVFYPYVATFPPLYTSGLSTGEGMSGSIAALLGVIQEPYSLQSMRFTVGVFYSLCAVIMVFSLLGFAFLQFHPRARAAMEEGQAKHAKADEESPLVPEEQVTIQAQSSLPSRKVMLGQVWQFLFCQLLLAAFAFGILPSVMPYVYKKYAPANDKEGATSRYQTVASIAALILDPLARLVTSWWRLYHVRALCFSLSLVAAMLLVFSLVAHPLWSSHGHGHLLPLISHISFLAIYAYTQTMIYLTLKRESDNFVPEYAHQVYQWSGFATQIGAFMGAAIIFPMIFFNEKMFLG</sequence>
<comment type="catalytic activity">
    <reaction evidence="1">
        <text>riboflavin(in) = riboflavin(out)</text>
        <dbReference type="Rhea" id="RHEA:35015"/>
        <dbReference type="ChEBI" id="CHEBI:57986"/>
    </reaction>
</comment>
<keyword evidence="5" id="KW-1003">Cell membrane</keyword>
<feature type="transmembrane region" description="Helical" evidence="10">
    <location>
        <begin position="177"/>
        <end position="197"/>
    </location>
</feature>
<feature type="transmembrane region" description="Helical" evidence="10">
    <location>
        <begin position="758"/>
        <end position="780"/>
    </location>
</feature>
<dbReference type="SUPFAM" id="SSF103473">
    <property type="entry name" value="MFS general substrate transporter"/>
    <property type="match status" value="2"/>
</dbReference>
<evidence type="ECO:0000256" key="10">
    <source>
        <dbReference type="SAM" id="Phobius"/>
    </source>
</evidence>
<reference evidence="11" key="2">
    <citation type="journal article" date="2023" name="Microbiol Resour">
        <title>Decontamination and Annotation of the Draft Genome Sequence of the Oomycete Lagenidium giganteum ARSEF 373.</title>
        <authorList>
            <person name="Morgan W.R."/>
            <person name="Tartar A."/>
        </authorList>
    </citation>
    <scope>NUCLEOTIDE SEQUENCE</scope>
    <source>
        <strain evidence="11">ARSEF 373</strain>
    </source>
</reference>
<proteinExistence type="inferred from homology"/>
<evidence type="ECO:0000256" key="5">
    <source>
        <dbReference type="ARBA" id="ARBA00022475"/>
    </source>
</evidence>
<feature type="transmembrane region" description="Helical" evidence="10">
    <location>
        <begin position="133"/>
        <end position="157"/>
    </location>
</feature>
<feature type="transmembrane region" description="Helical" evidence="10">
    <location>
        <begin position="92"/>
        <end position="112"/>
    </location>
</feature>
<protein>
    <submittedName>
        <fullName evidence="11">Uncharacterized protein</fullName>
    </submittedName>
</protein>
<dbReference type="GO" id="GO:0032217">
    <property type="term" value="F:riboflavin transmembrane transporter activity"/>
    <property type="evidence" value="ECO:0007669"/>
    <property type="project" value="InterPro"/>
</dbReference>
<comment type="caution">
    <text evidence="11">The sequence shown here is derived from an EMBL/GenBank/DDBJ whole genome shotgun (WGS) entry which is preliminary data.</text>
</comment>
<feature type="transmembrane region" description="Helical" evidence="10">
    <location>
        <begin position="686"/>
        <end position="708"/>
    </location>
</feature>
<dbReference type="InterPro" id="IPR009357">
    <property type="entry name" value="Riboflavin_transptr"/>
</dbReference>
<feature type="transmembrane region" description="Helical" evidence="10">
    <location>
        <begin position="396"/>
        <end position="421"/>
    </location>
</feature>
<keyword evidence="12" id="KW-1185">Reference proteome</keyword>
<feature type="transmembrane region" description="Helical" evidence="10">
    <location>
        <begin position="830"/>
        <end position="852"/>
    </location>
</feature>
<keyword evidence="4" id="KW-0813">Transport</keyword>
<feature type="transmembrane region" description="Helical" evidence="10">
    <location>
        <begin position="293"/>
        <end position="312"/>
    </location>
</feature>
<feature type="transmembrane region" description="Helical" evidence="10">
    <location>
        <begin position="362"/>
        <end position="384"/>
    </location>
</feature>
<dbReference type="GO" id="GO:0005886">
    <property type="term" value="C:plasma membrane"/>
    <property type="evidence" value="ECO:0007669"/>
    <property type="project" value="UniProtKB-SubCell"/>
</dbReference>
<name>A0AAV2YKE6_9STRA</name>
<feature type="transmembrane region" description="Helical" evidence="10">
    <location>
        <begin position="905"/>
        <end position="924"/>
    </location>
</feature>
<accession>A0AAV2YKE6</accession>
<evidence type="ECO:0000256" key="9">
    <source>
        <dbReference type="SAM" id="MobiDB-lite"/>
    </source>
</evidence>
<comment type="subcellular location">
    <subcellularLocation>
        <location evidence="2">Cell membrane</location>
        <topology evidence="2">Multi-pass membrane protein</topology>
    </subcellularLocation>
</comment>
<gene>
    <name evidence="11" type="ORF">N0F65_002152</name>
</gene>
<feature type="transmembrane region" description="Helical" evidence="10">
    <location>
        <begin position="864"/>
        <end position="884"/>
    </location>
</feature>
<feature type="transmembrane region" description="Helical" evidence="10">
    <location>
        <begin position="590"/>
        <end position="609"/>
    </location>
</feature>
<dbReference type="PANTHER" id="PTHR12929">
    <property type="entry name" value="SOLUTE CARRIER FAMILY 52"/>
    <property type="match status" value="1"/>
</dbReference>
<organism evidence="11 12">
    <name type="scientific">Lagenidium giganteum</name>
    <dbReference type="NCBI Taxonomy" id="4803"/>
    <lineage>
        <taxon>Eukaryota</taxon>
        <taxon>Sar</taxon>
        <taxon>Stramenopiles</taxon>
        <taxon>Oomycota</taxon>
        <taxon>Peronosporomycetes</taxon>
        <taxon>Pythiales</taxon>
        <taxon>Pythiaceae</taxon>
    </lineage>
</organism>
<dbReference type="Proteomes" id="UP001146120">
    <property type="component" value="Unassembled WGS sequence"/>
</dbReference>
<evidence type="ECO:0000256" key="3">
    <source>
        <dbReference type="ARBA" id="ARBA00006366"/>
    </source>
</evidence>
<dbReference type="InterPro" id="IPR036259">
    <property type="entry name" value="MFS_trans_sf"/>
</dbReference>
<feature type="region of interest" description="Disordered" evidence="9">
    <location>
        <begin position="208"/>
        <end position="233"/>
    </location>
</feature>
<feature type="transmembrane region" description="Helical" evidence="10">
    <location>
        <begin position="800"/>
        <end position="818"/>
    </location>
</feature>
<dbReference type="PANTHER" id="PTHR12929:SF21">
    <property type="match status" value="1"/>
</dbReference>